<dbReference type="OrthoDB" id="6624781at2"/>
<evidence type="ECO:0000313" key="2">
    <source>
        <dbReference type="Proteomes" id="UP000013086"/>
    </source>
</evidence>
<dbReference type="RefSeq" id="WP_004648253.1">
    <property type="nucleotide sequence ID" value="NZ_KB849164.1"/>
</dbReference>
<dbReference type="PATRIC" id="fig|1217715.3.peg.1765"/>
<dbReference type="HOGENOM" id="CLU_046006_15_4_6"/>
<proteinExistence type="predicted"/>
<dbReference type="Proteomes" id="UP000013086">
    <property type="component" value="Unassembled WGS sequence"/>
</dbReference>
<dbReference type="EMBL" id="APOH01000013">
    <property type="protein sequence ID" value="ENU19870.1"/>
    <property type="molecule type" value="Genomic_DNA"/>
</dbReference>
<dbReference type="eggNOG" id="COG0346">
    <property type="taxonomic scope" value="Bacteria"/>
</dbReference>
<dbReference type="InterPro" id="IPR029068">
    <property type="entry name" value="Glyas_Bleomycin-R_OHBP_Dase"/>
</dbReference>
<comment type="caution">
    <text evidence="1">The sequence shown here is derived from an EMBL/GenBank/DDBJ whole genome shotgun (WGS) entry which is preliminary data.</text>
</comment>
<dbReference type="SUPFAM" id="SSF54593">
    <property type="entry name" value="Glyoxalase/Bleomycin resistance protein/Dihydroxybiphenyl dioxygenase"/>
    <property type="match status" value="1"/>
</dbReference>
<evidence type="ECO:0000313" key="1">
    <source>
        <dbReference type="EMBL" id="ENU19870.1"/>
    </source>
</evidence>
<dbReference type="AlphaFoldDB" id="N8P0B7"/>
<reference evidence="1 2" key="1">
    <citation type="submission" date="2013-02" db="EMBL/GenBank/DDBJ databases">
        <title>The Genome Sequence of Acinetobacter sp. ANC 3994.</title>
        <authorList>
            <consortium name="The Broad Institute Genome Sequencing Platform"/>
            <consortium name="The Broad Institute Genome Sequencing Center for Infectious Disease"/>
            <person name="Cerqueira G."/>
            <person name="Feldgarden M."/>
            <person name="Courvalin P."/>
            <person name="Perichon B."/>
            <person name="Grillot-Courvalin C."/>
            <person name="Clermont D."/>
            <person name="Rocha E."/>
            <person name="Yoon E.-J."/>
            <person name="Nemec A."/>
            <person name="Walker B."/>
            <person name="Young S.K."/>
            <person name="Zeng Q."/>
            <person name="Gargeya S."/>
            <person name="Fitzgerald M."/>
            <person name="Haas B."/>
            <person name="Abouelleil A."/>
            <person name="Alvarado L."/>
            <person name="Arachchi H.M."/>
            <person name="Berlin A.M."/>
            <person name="Chapman S.B."/>
            <person name="Dewar J."/>
            <person name="Goldberg J."/>
            <person name="Griggs A."/>
            <person name="Gujja S."/>
            <person name="Hansen M."/>
            <person name="Howarth C."/>
            <person name="Imamovic A."/>
            <person name="Larimer J."/>
            <person name="McCowan C."/>
            <person name="Murphy C."/>
            <person name="Neiman D."/>
            <person name="Pearson M."/>
            <person name="Priest M."/>
            <person name="Roberts A."/>
            <person name="Saif S."/>
            <person name="Shea T."/>
            <person name="Sisk P."/>
            <person name="Sykes S."/>
            <person name="Wortman J."/>
            <person name="Nusbaum C."/>
            <person name="Birren B."/>
        </authorList>
    </citation>
    <scope>NUCLEOTIDE SEQUENCE [LARGE SCALE GENOMIC DNA]</scope>
    <source>
        <strain evidence="1 2">ANC 3994</strain>
    </source>
</reference>
<sequence>MDYIAANLPALDFDATRNFYAMLGFQCLYQSDVWMMLKKENLKLEFFHHPELDPKNSWHSACIRVQELSILDQAWRNLDWSAFPNACITEMQQLAEIELFCVIDINGSLLRCIQQH</sequence>
<gene>
    <name evidence="1" type="ORF">F994_01809</name>
</gene>
<organism evidence="1 2">
    <name type="scientific">Acinetobacter bohemicus ANC 3994</name>
    <dbReference type="NCBI Taxonomy" id="1217715"/>
    <lineage>
        <taxon>Bacteria</taxon>
        <taxon>Pseudomonadati</taxon>
        <taxon>Pseudomonadota</taxon>
        <taxon>Gammaproteobacteria</taxon>
        <taxon>Moraxellales</taxon>
        <taxon>Moraxellaceae</taxon>
        <taxon>Acinetobacter</taxon>
    </lineage>
</organism>
<evidence type="ECO:0008006" key="3">
    <source>
        <dbReference type="Google" id="ProtNLM"/>
    </source>
</evidence>
<protein>
    <recommendedName>
        <fullName evidence="3">Bleomycin resistance protein</fullName>
    </recommendedName>
</protein>
<accession>N8P0B7</accession>
<dbReference type="Gene3D" id="3.10.180.10">
    <property type="entry name" value="2,3-Dihydroxybiphenyl 1,2-Dioxygenase, domain 1"/>
    <property type="match status" value="1"/>
</dbReference>
<name>N8P0B7_9GAMM</name>